<evidence type="ECO:0000256" key="1">
    <source>
        <dbReference type="HAMAP-Rule" id="MF_03150"/>
    </source>
</evidence>
<dbReference type="GO" id="GO:0070681">
    <property type="term" value="P:glutaminyl-tRNAGln biosynthesis via transamidation"/>
    <property type="evidence" value="ECO:0007669"/>
    <property type="project" value="UniProtKB-UniRule"/>
</dbReference>
<comment type="caution">
    <text evidence="2">The sequence shown here is derived from an EMBL/GenBank/DDBJ whole genome shotgun (WGS) entry which is preliminary data.</text>
</comment>
<protein>
    <recommendedName>
        <fullName evidence="1">Glutamyl-tRNA(Gln) amidotransferase subunit A, mitochondrial</fullName>
        <shortName evidence="1">Glu-AdT subunit A</shortName>
        <ecNumber evidence="1">6.3.5.7</ecNumber>
    </recommendedName>
</protein>
<dbReference type="GO" id="GO:0032543">
    <property type="term" value="P:mitochondrial translation"/>
    <property type="evidence" value="ECO:0007669"/>
    <property type="project" value="UniProtKB-UniRule"/>
</dbReference>
<reference evidence="2" key="2">
    <citation type="journal article" date="2019" name="IMA Fungus">
        <title>Genome sequencing and comparison of five Tilletia species to identify candidate genes for the detection of regulated species infecting wheat.</title>
        <authorList>
            <person name="Nguyen H.D.T."/>
            <person name="Sultana T."/>
            <person name="Kesanakurti P."/>
            <person name="Hambleton S."/>
        </authorList>
    </citation>
    <scope>NUCLEOTIDE SEQUENCE</scope>
    <source>
        <strain evidence="2">DAOMC 238032</strain>
    </source>
</reference>
<dbReference type="InterPro" id="IPR036928">
    <property type="entry name" value="AS_sf"/>
</dbReference>
<dbReference type="GO" id="GO:0050567">
    <property type="term" value="F:glutaminyl-tRNA synthase (glutamine-hydrolyzing) activity"/>
    <property type="evidence" value="ECO:0007669"/>
    <property type="project" value="UniProtKB-UniRule"/>
</dbReference>
<keyword evidence="1" id="KW-0496">Mitochondrion</keyword>
<keyword evidence="1" id="KW-0436">Ligase</keyword>
<comment type="subcellular location">
    <subcellularLocation>
        <location evidence="1">Mitochondrion</location>
    </subcellularLocation>
</comment>
<name>A0A177VH78_9BASI</name>
<comment type="function">
    <text evidence="1">Allows the formation of correctly charged Gln-tRNA(Gln) through the transamidation of misacylated Glu-tRNA(Gln) in the mitochondria. The reaction takes place in the presence of glutamine and ATP through an activated gamma-phospho-Glu-tRNA(Gln).</text>
</comment>
<evidence type="ECO:0000313" key="3">
    <source>
        <dbReference type="Proteomes" id="UP000077671"/>
    </source>
</evidence>
<dbReference type="EC" id="6.3.5.7" evidence="1"/>
<dbReference type="GO" id="GO:0005524">
    <property type="term" value="F:ATP binding"/>
    <property type="evidence" value="ECO:0007669"/>
    <property type="project" value="UniProtKB-KW"/>
</dbReference>
<dbReference type="GO" id="GO:0030956">
    <property type="term" value="C:glutamyl-tRNA(Gln) amidotransferase complex"/>
    <property type="evidence" value="ECO:0007669"/>
    <property type="project" value="UniProtKB-UniRule"/>
</dbReference>
<feature type="active site" description="Charge relay system" evidence="1">
    <location>
        <position position="84"/>
    </location>
</feature>
<evidence type="ECO:0000313" key="2">
    <source>
        <dbReference type="EMBL" id="KAE8262919.1"/>
    </source>
</evidence>
<keyword evidence="1" id="KW-0547">Nucleotide-binding</keyword>
<dbReference type="PANTHER" id="PTHR11895:SF7">
    <property type="entry name" value="GLUTAMYL-TRNA(GLN) AMIDOTRANSFERASE SUBUNIT A, MITOCHONDRIAL"/>
    <property type="match status" value="1"/>
</dbReference>
<comment type="subunit">
    <text evidence="1">Subunit of the heterotrimeric GatCAB amidotransferase (AdT) complex, composed of A, B and C subunits.</text>
</comment>
<dbReference type="InterPro" id="IPR000120">
    <property type="entry name" value="Amidase"/>
</dbReference>
<reference evidence="2" key="1">
    <citation type="submission" date="2016-04" db="EMBL/GenBank/DDBJ databases">
        <authorList>
            <person name="Nguyen H.D."/>
            <person name="Kesanakurti P."/>
            <person name="Cullis J."/>
            <person name="Levesque C.A."/>
            <person name="Hambleton S."/>
        </authorList>
    </citation>
    <scope>NUCLEOTIDE SEQUENCE</scope>
    <source>
        <strain evidence="2">DAOMC 238032</strain>
    </source>
</reference>
<comment type="similarity">
    <text evidence="1">Belongs to the amidase family. GatA subfamily.</text>
</comment>
<keyword evidence="1" id="KW-0067">ATP-binding</keyword>
<sequence length="563" mass="59551">MLRGAACKCVAQRRLAKTHIRSIATSSVTFTSQSQTQTQTSSTGAVDEFNAIVTRPPLKSSSPASPQSESYERLPLEGLTLSIKQNFLTSSMPTTASSQMLLANFQPHFDASPVRLLRQAGAQIVGKTNCDEFGMGSANVNSVYGAVVNPAGPGGTRRTRRRRVAGGSSGGAAAAARMGYSDLSLASDTGGSIRLPASYCGVWGLKPSYGLVSRWGLISYADSLDTVGLLGRELEDVIGGFGVLDRVDGRDPTAVGRRYRDRAAAAARERLEQIGKGRAGSRTLDGLVIGVPREYFPAELSAGVVDAVRKTLRKLKQAGATLRSVSLPHTDRSLGAYYVLASAEATSNLARYDGIQYGFRKEGDPNDLAAGEHPYAATRSEGFGAEVQKRILLGTYALSAGAYDNYFLKAQKIRRLVQADFDRVFSIPNVLRQHHRDDEDSPDARGTMAEDRSLGVDVLIHPSAVGIAPLLPEAEAEAEAGANFESTSGKAKNAGATSYVQDVLTVPASLAGLPALSMPVGESTGAGGASEEAGWPIGVSVVAQWGCEELLWTVARHVTSLQQ</sequence>
<feature type="active site" description="Charge relay system" evidence="1">
    <location>
        <position position="168"/>
    </location>
</feature>
<proteinExistence type="inferred from homology"/>
<dbReference type="InterPro" id="IPR004412">
    <property type="entry name" value="GatA"/>
</dbReference>
<dbReference type="PANTHER" id="PTHR11895">
    <property type="entry name" value="TRANSAMIDASE"/>
    <property type="match status" value="1"/>
</dbReference>
<dbReference type="HAMAP" id="MF_00120">
    <property type="entry name" value="GatA"/>
    <property type="match status" value="1"/>
</dbReference>
<dbReference type="GO" id="GO:0005739">
    <property type="term" value="C:mitochondrion"/>
    <property type="evidence" value="ECO:0007669"/>
    <property type="project" value="UniProtKB-SubCell"/>
</dbReference>
<feature type="active site" description="Acyl-ester intermediate" evidence="1">
    <location>
        <position position="192"/>
    </location>
</feature>
<dbReference type="SUPFAM" id="SSF75304">
    <property type="entry name" value="Amidase signature (AS) enzymes"/>
    <property type="match status" value="1"/>
</dbReference>
<accession>A0A177VH78</accession>
<dbReference type="Gene3D" id="3.90.1300.10">
    <property type="entry name" value="Amidase signature (AS) domain"/>
    <property type="match status" value="1"/>
</dbReference>
<dbReference type="InterPro" id="IPR023631">
    <property type="entry name" value="Amidase_dom"/>
</dbReference>
<dbReference type="Proteomes" id="UP000077671">
    <property type="component" value="Unassembled WGS sequence"/>
</dbReference>
<comment type="catalytic activity">
    <reaction evidence="1">
        <text>L-glutamyl-tRNA(Gln) + L-glutamine + ATP + H2O = L-glutaminyl-tRNA(Gln) + L-glutamate + ADP + phosphate + H(+)</text>
        <dbReference type="Rhea" id="RHEA:17521"/>
        <dbReference type="Rhea" id="RHEA-COMP:9681"/>
        <dbReference type="Rhea" id="RHEA-COMP:9684"/>
        <dbReference type="ChEBI" id="CHEBI:15377"/>
        <dbReference type="ChEBI" id="CHEBI:15378"/>
        <dbReference type="ChEBI" id="CHEBI:29985"/>
        <dbReference type="ChEBI" id="CHEBI:30616"/>
        <dbReference type="ChEBI" id="CHEBI:43474"/>
        <dbReference type="ChEBI" id="CHEBI:58359"/>
        <dbReference type="ChEBI" id="CHEBI:78520"/>
        <dbReference type="ChEBI" id="CHEBI:78521"/>
        <dbReference type="ChEBI" id="CHEBI:456216"/>
        <dbReference type="EC" id="6.3.5.7"/>
    </reaction>
</comment>
<organism evidence="2 3">
    <name type="scientific">Tilletia caries</name>
    <name type="common">wheat bunt fungus</name>
    <dbReference type="NCBI Taxonomy" id="13290"/>
    <lineage>
        <taxon>Eukaryota</taxon>
        <taxon>Fungi</taxon>
        <taxon>Dikarya</taxon>
        <taxon>Basidiomycota</taxon>
        <taxon>Ustilaginomycotina</taxon>
        <taxon>Exobasidiomycetes</taxon>
        <taxon>Tilletiales</taxon>
        <taxon>Tilletiaceae</taxon>
        <taxon>Tilletia</taxon>
    </lineage>
</organism>
<dbReference type="EMBL" id="LWDD02000188">
    <property type="protein sequence ID" value="KAE8262919.1"/>
    <property type="molecule type" value="Genomic_DNA"/>
</dbReference>
<keyword evidence="1" id="KW-0648">Protein biosynthesis</keyword>
<dbReference type="AlphaFoldDB" id="A0A177VH78"/>
<dbReference type="Pfam" id="PF01425">
    <property type="entry name" value="Amidase"/>
    <property type="match status" value="1"/>
</dbReference>
<gene>
    <name evidence="2" type="ORF">A4X03_0g2077</name>
</gene>